<dbReference type="AlphaFoldDB" id="A0A397UFW1"/>
<proteinExistence type="predicted"/>
<name>A0A397UFW1_9GLOM</name>
<protein>
    <submittedName>
        <fullName evidence="1">Uncharacterized protein</fullName>
    </submittedName>
</protein>
<sequence length="180" mass="20027">MSHNVTVIDCGSAMKNHRKKAFSSYKKIPQINKIFGINANSIEELSKLNPLPIDKANEVERSVYVAAVLHGILSAIDSSEKIKLHRECSLSDANGKGRFDFTIVQDENISVLLSLTTKRKHENLEYVYGIVTTGEKWFFTVVTSNDDIGVTSAPICINLNPDANEEILKVLKNHDQNIKG</sequence>
<dbReference type="Proteomes" id="UP000266673">
    <property type="component" value="Unassembled WGS sequence"/>
</dbReference>
<dbReference type="OrthoDB" id="2358876at2759"/>
<keyword evidence="2" id="KW-1185">Reference proteome</keyword>
<organism evidence="1 2">
    <name type="scientific">Gigaspora rosea</name>
    <dbReference type="NCBI Taxonomy" id="44941"/>
    <lineage>
        <taxon>Eukaryota</taxon>
        <taxon>Fungi</taxon>
        <taxon>Fungi incertae sedis</taxon>
        <taxon>Mucoromycota</taxon>
        <taxon>Glomeromycotina</taxon>
        <taxon>Glomeromycetes</taxon>
        <taxon>Diversisporales</taxon>
        <taxon>Gigasporaceae</taxon>
        <taxon>Gigaspora</taxon>
    </lineage>
</organism>
<gene>
    <name evidence="1" type="ORF">C2G38_2046987</name>
</gene>
<evidence type="ECO:0000313" key="1">
    <source>
        <dbReference type="EMBL" id="RIB06193.1"/>
    </source>
</evidence>
<dbReference type="EMBL" id="QKWP01001854">
    <property type="protein sequence ID" value="RIB06193.1"/>
    <property type="molecule type" value="Genomic_DNA"/>
</dbReference>
<evidence type="ECO:0000313" key="2">
    <source>
        <dbReference type="Proteomes" id="UP000266673"/>
    </source>
</evidence>
<accession>A0A397UFW1</accession>
<reference evidence="1 2" key="1">
    <citation type="submission" date="2018-06" db="EMBL/GenBank/DDBJ databases">
        <title>Comparative genomics reveals the genomic features of Rhizophagus irregularis, R. cerebriforme, R. diaphanum and Gigaspora rosea, and their symbiotic lifestyle signature.</title>
        <authorList>
            <person name="Morin E."/>
            <person name="San Clemente H."/>
            <person name="Chen E.C.H."/>
            <person name="De La Providencia I."/>
            <person name="Hainaut M."/>
            <person name="Kuo A."/>
            <person name="Kohler A."/>
            <person name="Murat C."/>
            <person name="Tang N."/>
            <person name="Roy S."/>
            <person name="Loubradou J."/>
            <person name="Henrissat B."/>
            <person name="Grigoriev I.V."/>
            <person name="Corradi N."/>
            <person name="Roux C."/>
            <person name="Martin F.M."/>
        </authorList>
    </citation>
    <scope>NUCLEOTIDE SEQUENCE [LARGE SCALE GENOMIC DNA]</scope>
    <source>
        <strain evidence="1 2">DAOM 194757</strain>
    </source>
</reference>
<comment type="caution">
    <text evidence="1">The sequence shown here is derived from an EMBL/GenBank/DDBJ whole genome shotgun (WGS) entry which is preliminary data.</text>
</comment>